<evidence type="ECO:0000313" key="3">
    <source>
        <dbReference type="Proteomes" id="UP001217838"/>
    </source>
</evidence>
<keyword evidence="3" id="KW-1185">Reference proteome</keyword>
<organism evidence="2 3">
    <name type="scientific">Nannocystis radixulma</name>
    <dbReference type="NCBI Taxonomy" id="2995305"/>
    <lineage>
        <taxon>Bacteria</taxon>
        <taxon>Pseudomonadati</taxon>
        <taxon>Myxococcota</taxon>
        <taxon>Polyangia</taxon>
        <taxon>Nannocystales</taxon>
        <taxon>Nannocystaceae</taxon>
        <taxon>Nannocystis</taxon>
    </lineage>
</organism>
<reference evidence="2 3" key="1">
    <citation type="submission" date="2022-11" db="EMBL/GenBank/DDBJ databases">
        <title>Minimal conservation of predation-associated metabolite biosynthetic gene clusters underscores biosynthetic potential of Myxococcota including descriptions for ten novel species: Archangium lansinium sp. nov., Myxococcus landrumus sp. nov., Nannocystis bai.</title>
        <authorList>
            <person name="Ahearne A."/>
            <person name="Stevens C."/>
            <person name="Dowd S."/>
        </authorList>
    </citation>
    <scope>NUCLEOTIDE SEQUENCE [LARGE SCALE GENOMIC DNA]</scope>
    <source>
        <strain evidence="2 3">NCELM</strain>
    </source>
</reference>
<protein>
    <submittedName>
        <fullName evidence="2">Uncharacterized protein</fullName>
    </submittedName>
</protein>
<feature type="region of interest" description="Disordered" evidence="1">
    <location>
        <begin position="990"/>
        <end position="1016"/>
    </location>
</feature>
<accession>A0ABT5BJW3</accession>
<proteinExistence type="predicted"/>
<evidence type="ECO:0000256" key="1">
    <source>
        <dbReference type="SAM" id="MobiDB-lite"/>
    </source>
</evidence>
<gene>
    <name evidence="2" type="ORF">POL58_38515</name>
</gene>
<evidence type="ECO:0000313" key="2">
    <source>
        <dbReference type="EMBL" id="MDC0673703.1"/>
    </source>
</evidence>
<dbReference type="Proteomes" id="UP001217838">
    <property type="component" value="Unassembled WGS sequence"/>
</dbReference>
<sequence length="2091" mass="229245">MDLEHLEALALSDDRAAALAGLLPGTPDHDYWRGVHLQHHGKLEDVDAILSGWKKRHGRTDELYTRLSRRQLLLRAGRDLGKHADAVRFEAHVRLDDEAEAVTAAHRYPTRLDPVLIDQAALVSDARGRGHDLAHLTDWALADLLPLELEPGERRHLLQRLTRTNYPQLVAAIAADLGEKSSRGFGSLPIHGRLTRAQLDELAALRPELRKHPQFVAAVLVRLRPPGHVDWRTDLDARAAYLAQLWAYVATLPPAFNPLKAQVLYHQLDLDRRRGVLDRERFLRYLGLPRQVHYAPEARLRHVPADHQVAPGTDAAQPAGLEPVPDDEPLVREYLEQLLVLEEGDAFAEHLRADWLEEQVATARLLAGAPDPERWAAALGPARLAALRDRVDLELTVRNPARHAADAPVALEVDVKNVPRLVVKTYRIDAIAHFLARRAEVDTTIDLDGLVASDEQVILDDVPAIRRVRRQIALPGCARPGTYVIELIGNGKSSRALIRKGALRHTVRVGLAGPTIRVLDETGRPLPDARLWLAGREYTPRDDGAISIPFSTAPSRATMLLVHGDIAQAETLQHPAEQYQFSAGIHLERESLLPGKVARILLRPMLTVAGWPAPVGLVEEPVVELAVTDHAGTTSTKTQPVILRNDAETVVELNVPEDAAHLKVAVRGQIRVASAQKTGDLFDAAEAAINRIHQGESTEVLHLASSAEGHVLHLLGKTGEPRAGRAVSLKFKHVAVTTELSTTLETDARGRIELGALAGIERVTASPPAGEQQSWWLWPEVDATRTIHAVAGEQVLLPRPPALTADALSLVELRGGAPARDVSSRVRLAERVLEVAVDLEAGEYLLQCRGVAEVRIVLVPADTPICDGWAAAGPTSVELSPPLPLLTRLAADADHLVLELADAGPATHVHVLATRYRSDGVLPRHLRRSPRPPLAGAVAPVLSHYVSGRDIGDEYRYVLDRRNQPRRPGMLLEKPGLLLNPWALRTTSTGVQHAKGGGGYAPSPPRAAPAPSTGAPRQTMVVTDEQGGFVSLDFLSAPAVVLTNLRPDANGRLQIARADLGAAQSVRVIVVDPALTSVADLALPATELRPRDLRLRFALAHDQHFTEVRGVEGAPAGTTLVVEDLRSGKLELVDTVARAHQVLLSLGAPDTLREFAFVAQWHALDDATRRARYSKYACHELHLFLFFRDPEFFARVVKPYLAHKRHKTFVDHWLLGDDLSAYCEPWAFGRLNALERVLLARRLPEVREAVVRLLGDAVDLIPPDPDRDALLVDTLLGSAALEGGPIAAAATMDYLEREVAEEEAGEPRPKEKAKKRDSTARRSRSEMDSMVADDDDEAPTNALIEIGGRPPPPPAAVPAAPMMMRSARRGGGGGGDLDGATVAADLRERSRSAPLYRGADKTQEWAESDWWHIRAAVAGNALIAVNRYWRDFARHDPAVGPFLSPYLGECAGDFASALCALAVLDLPFVAGAHAIVVEDTRLSLTCASPVLAARTRIAAVGDVDSRSPLLVGQSYLRSDDRWEWDGAEQREKVVEGELLVGVVYRCQVVLTNPTSRYQRLAALLQIPRGALPVAQGFYTRTFNLHLGPHDTESLEYAFYFPAPGQFTHFPAHVTRTHLGQLELVGAAPPAVLDVVVTPTRVDANSWAHVSQHGTTDEVLTFLGRANLGRVELEKIAWRMRDRDAFTRVLALLTARRVYHDRLWAYSLAHADRQRVAEWLRHQDSFVRKAGPVLAHGIVDLDAVERNWYEHLEYAPLVSARAHRLGSKRQVLNDALAAQYNQFLELVAHRPAAGPDDLLAATHYLFSMDRVDDALAALARVDSAQLSTRLQYDYLAAYAASATGDLAAARTLAEPWRNHPVDRWRSRFAALLAMLDEAEGRGPAVAVDADSREQRMDELAARQPALSLGAEQGRVIVQHHNLAGCQLRFYRMDIELLFSRQPFVQGDVERFSWIEPGATLDVALTGEGRTVVEIPAGMRGANLVIEAVAPGLRRSITHYSHDLATQLAHQYGQVRVLRASTQAPLPATYVKVYARQAGGAVQFYKDGYTDARGRFDYVTLSTDDLDRVERFAILVVSDEAGATVLEASPPPR</sequence>
<dbReference type="RefSeq" id="WP_272007096.1">
    <property type="nucleotide sequence ID" value="NZ_JAQNDN010000022.1"/>
</dbReference>
<dbReference type="EMBL" id="JAQNDN010000022">
    <property type="protein sequence ID" value="MDC0673703.1"/>
    <property type="molecule type" value="Genomic_DNA"/>
</dbReference>
<comment type="caution">
    <text evidence="2">The sequence shown here is derived from an EMBL/GenBank/DDBJ whole genome shotgun (WGS) entry which is preliminary data.</text>
</comment>
<feature type="compositionally biased region" description="Basic and acidic residues" evidence="1">
    <location>
        <begin position="1305"/>
        <end position="1327"/>
    </location>
</feature>
<name>A0ABT5BJW3_9BACT</name>
<feature type="region of interest" description="Disordered" evidence="1">
    <location>
        <begin position="1298"/>
        <end position="1337"/>
    </location>
</feature>